<dbReference type="Proteomes" id="UP001486565">
    <property type="component" value="Chromosome"/>
</dbReference>
<gene>
    <name evidence="1" type="ORF">QBE51_06015</name>
</gene>
<dbReference type="EMBL" id="CP121687">
    <property type="protein sequence ID" value="WZL71075.1"/>
    <property type="molecule type" value="Genomic_DNA"/>
</dbReference>
<evidence type="ECO:0000313" key="1">
    <source>
        <dbReference type="EMBL" id="WZL71075.1"/>
    </source>
</evidence>
<organism evidence="1 2">
    <name type="scientific">Defluviitalea saccharophila</name>
    <dbReference type="NCBI Taxonomy" id="879970"/>
    <lineage>
        <taxon>Bacteria</taxon>
        <taxon>Bacillati</taxon>
        <taxon>Bacillota</taxon>
        <taxon>Clostridia</taxon>
        <taxon>Lachnospirales</taxon>
        <taxon>Defluviitaleaceae</taxon>
        <taxon>Defluviitalea</taxon>
    </lineage>
</organism>
<dbReference type="RefSeq" id="WP_341878040.1">
    <property type="nucleotide sequence ID" value="NZ_CP121687.1"/>
</dbReference>
<evidence type="ECO:0000313" key="2">
    <source>
        <dbReference type="Proteomes" id="UP001486565"/>
    </source>
</evidence>
<name>A0ABZ2Y785_9FIRM</name>
<proteinExistence type="predicted"/>
<protein>
    <submittedName>
        <fullName evidence="1">Uncharacterized protein</fullName>
    </submittedName>
</protein>
<keyword evidence="2" id="KW-1185">Reference proteome</keyword>
<accession>A0ABZ2Y785</accession>
<reference evidence="1 2" key="1">
    <citation type="submission" date="2023-03" db="EMBL/GenBank/DDBJ databases">
        <title>Novel Species.</title>
        <authorList>
            <person name="Ma S."/>
        </authorList>
    </citation>
    <scope>NUCLEOTIDE SEQUENCE [LARGE SCALE GENOMIC DNA]</scope>
    <source>
        <strain evidence="1 2">LIND6LT2</strain>
    </source>
</reference>
<sequence length="80" mass="9562">MDLRTHWSSQYMHLDDQCLLSEIDKLKKDVENTQKWIEELESKKDSVEYLQKKMAKLAFGFAREKHQILSQEAHRRGLIS</sequence>